<feature type="compositionally biased region" description="Low complexity" evidence="3">
    <location>
        <begin position="461"/>
        <end position="476"/>
    </location>
</feature>
<dbReference type="Gene3D" id="1.20.1270.60">
    <property type="entry name" value="Arfaptin homology (AH) domain/BAR domain"/>
    <property type="match status" value="1"/>
</dbReference>
<dbReference type="PANTHER" id="PTHR10555">
    <property type="entry name" value="SORTING NEXIN"/>
    <property type="match status" value="1"/>
</dbReference>
<feature type="compositionally biased region" description="Low complexity" evidence="3">
    <location>
        <begin position="509"/>
        <end position="518"/>
    </location>
</feature>
<feature type="compositionally biased region" description="Polar residues" evidence="3">
    <location>
        <begin position="521"/>
        <end position="530"/>
    </location>
</feature>
<dbReference type="PROSITE" id="PS50195">
    <property type="entry name" value="PX"/>
    <property type="match status" value="1"/>
</dbReference>
<evidence type="ECO:0000256" key="3">
    <source>
        <dbReference type="SAM" id="MobiDB-lite"/>
    </source>
</evidence>
<dbReference type="InterPro" id="IPR036871">
    <property type="entry name" value="PX_dom_sf"/>
</dbReference>
<feature type="region of interest" description="Disordered" evidence="3">
    <location>
        <begin position="1"/>
        <end position="39"/>
    </location>
</feature>
<dbReference type="InterPro" id="IPR001683">
    <property type="entry name" value="PX_dom"/>
</dbReference>
<dbReference type="AlphaFoldDB" id="A0A9P9YS70"/>
<evidence type="ECO:0000313" key="5">
    <source>
        <dbReference type="EMBL" id="KAI8042189.1"/>
    </source>
</evidence>
<reference evidence="5" key="1">
    <citation type="journal article" date="2023" name="Genome Biol. Evol.">
        <title>Long-read-based Genome Assembly of Drosophila gunungcola Reveals Fewer Chemosensory Genes in Flower-breeding Species.</title>
        <authorList>
            <person name="Negi A."/>
            <person name="Liao B.Y."/>
            <person name="Yeh S.D."/>
        </authorList>
    </citation>
    <scope>NUCLEOTIDE SEQUENCE</scope>
    <source>
        <strain evidence="5">Sukarami</strain>
    </source>
</reference>
<dbReference type="InterPro" id="IPR057357">
    <property type="entry name" value="Znf-C2H2_ZFAND2A/B"/>
</dbReference>
<dbReference type="InterPro" id="IPR015404">
    <property type="entry name" value="Vps5_C"/>
</dbReference>
<proteinExistence type="inferred from homology"/>
<keyword evidence="2" id="KW-0175">Coiled coil</keyword>
<dbReference type="GO" id="GO:0034498">
    <property type="term" value="P:early endosome to Golgi transport"/>
    <property type="evidence" value="ECO:0007669"/>
    <property type="project" value="TreeGrafter"/>
</dbReference>
<comment type="similarity">
    <text evidence="1">Belongs to the sorting nexin family.</text>
</comment>
<dbReference type="InterPro" id="IPR027267">
    <property type="entry name" value="AH/BAR_dom_sf"/>
</dbReference>
<comment type="caution">
    <text evidence="5">The sequence shown here is derived from an EMBL/GenBank/DDBJ whole genome shotgun (WGS) entry which is preliminary data.</text>
</comment>
<dbReference type="GO" id="GO:0035091">
    <property type="term" value="F:phosphatidylinositol binding"/>
    <property type="evidence" value="ECO:0007669"/>
    <property type="project" value="InterPro"/>
</dbReference>
<evidence type="ECO:0000313" key="6">
    <source>
        <dbReference type="Proteomes" id="UP001059596"/>
    </source>
</evidence>
<feature type="compositionally biased region" description="Polar residues" evidence="3">
    <location>
        <begin position="484"/>
        <end position="494"/>
    </location>
</feature>
<gene>
    <name evidence="5" type="ORF">M5D96_003491</name>
</gene>
<dbReference type="Pfam" id="PF25403">
    <property type="entry name" value="zf-C2H2_ZFAND2"/>
    <property type="match status" value="1"/>
</dbReference>
<dbReference type="GO" id="GO:0005829">
    <property type="term" value="C:cytosol"/>
    <property type="evidence" value="ECO:0007669"/>
    <property type="project" value="GOC"/>
</dbReference>
<keyword evidence="6" id="KW-1185">Reference proteome</keyword>
<dbReference type="Gene3D" id="3.30.1520.10">
    <property type="entry name" value="Phox-like domain"/>
    <property type="match status" value="1"/>
</dbReference>
<name>A0A9P9YS70_9MUSC</name>
<dbReference type="GO" id="GO:0010008">
    <property type="term" value="C:endosome membrane"/>
    <property type="evidence" value="ECO:0007669"/>
    <property type="project" value="TreeGrafter"/>
</dbReference>
<dbReference type="SMART" id="SM00312">
    <property type="entry name" value="PX"/>
    <property type="match status" value="1"/>
</dbReference>
<dbReference type="Pfam" id="PF09325">
    <property type="entry name" value="Vps5"/>
    <property type="match status" value="1"/>
</dbReference>
<evidence type="ECO:0000256" key="1">
    <source>
        <dbReference type="ARBA" id="ARBA00010883"/>
    </source>
</evidence>
<evidence type="ECO:0000259" key="4">
    <source>
        <dbReference type="PROSITE" id="PS50195"/>
    </source>
</evidence>
<organism evidence="5 6">
    <name type="scientific">Drosophila gunungcola</name>
    <name type="common">fruit fly</name>
    <dbReference type="NCBI Taxonomy" id="103775"/>
    <lineage>
        <taxon>Eukaryota</taxon>
        <taxon>Metazoa</taxon>
        <taxon>Ecdysozoa</taxon>
        <taxon>Arthropoda</taxon>
        <taxon>Hexapoda</taxon>
        <taxon>Insecta</taxon>
        <taxon>Pterygota</taxon>
        <taxon>Neoptera</taxon>
        <taxon>Endopterygota</taxon>
        <taxon>Diptera</taxon>
        <taxon>Brachycera</taxon>
        <taxon>Muscomorpha</taxon>
        <taxon>Ephydroidea</taxon>
        <taxon>Drosophilidae</taxon>
        <taxon>Drosophila</taxon>
        <taxon>Sophophora</taxon>
    </lineage>
</organism>
<accession>A0A9P9YS70</accession>
<feature type="region of interest" description="Disordered" evidence="3">
    <location>
        <begin position="549"/>
        <end position="587"/>
    </location>
</feature>
<dbReference type="Pfam" id="PF00787">
    <property type="entry name" value="PX"/>
    <property type="match status" value="1"/>
</dbReference>
<feature type="region of interest" description="Disordered" evidence="3">
    <location>
        <begin position="454"/>
        <end position="530"/>
    </location>
</feature>
<dbReference type="SUPFAM" id="SSF64268">
    <property type="entry name" value="PX domain"/>
    <property type="match status" value="1"/>
</dbReference>
<feature type="domain" description="PX" evidence="4">
    <location>
        <begin position="73"/>
        <end position="262"/>
    </location>
</feature>
<evidence type="ECO:0000256" key="2">
    <source>
        <dbReference type="SAM" id="Coils"/>
    </source>
</evidence>
<dbReference type="EMBL" id="JAMKOV010000002">
    <property type="protein sequence ID" value="KAI8042189.1"/>
    <property type="molecule type" value="Genomic_DNA"/>
</dbReference>
<sequence>MEVESPEHTRDFAEVDINNGAPSGSEDEEEEVPAPGSVTLDRNESDLFVSALSPSSIGDIHPLQEVLTDDGDYFISIVISDPQKIGDGMGSYLAYKVTTKTNIPKFKRSEFSTLRRFSDFLGIHDLLVGKYMRLGRIIPPAPSKNIIGSTKVKISPQQMLRVDLDFMNFLESDQELPRSVNTSALSGAGVIRLFNKVGETVNKITYKMDENDPWFDDKITEVESLDAHLQKLHNAMKSLEKIELLRSEQANSDFFILAEFIKDYLGLFGAIKCIFHERVKAFQNWQYAQMQLSKRRENRGRFELANRADKLDQAQQEVDEWQGKVQRCQQQFDDISAEIKREMERFELTRVKDFKVNIIKYIEDQMAHQQQVFCASHYNYERHHCPGAHKKNVQVPICPLCREPVPTPPGVEPDVTVGQHIDQQCKSESKKIYTNRCHAKGCKRKELIPVTCSHDHDCQPSSAKPAAASSSSSSTAIGGGWQSIFKTSSDSRSMAAQAAERRRQSKPTSSSNSNPRPRAVQATQVQNIQGNMSEDEALARALALSIMEQDDAAERNRQAPGPNNAPQVSVGGAGNQQGSAKDKCLLS</sequence>
<feature type="coiled-coil region" evidence="2">
    <location>
        <begin position="304"/>
        <end position="345"/>
    </location>
</feature>
<dbReference type="Proteomes" id="UP001059596">
    <property type="component" value="Unassembled WGS sequence"/>
</dbReference>
<protein>
    <recommendedName>
        <fullName evidence="4">PX domain-containing protein</fullName>
    </recommendedName>
</protein>
<dbReference type="PANTHER" id="PTHR10555:SF170">
    <property type="entry name" value="FI18122P1"/>
    <property type="match status" value="1"/>
</dbReference>
<feature type="compositionally biased region" description="Basic and acidic residues" evidence="3">
    <location>
        <begin position="1"/>
        <end position="13"/>
    </location>
</feature>